<dbReference type="Proteomes" id="UP000594638">
    <property type="component" value="Unassembled WGS sequence"/>
</dbReference>
<evidence type="ECO:0000313" key="1">
    <source>
        <dbReference type="EMBL" id="CAA3021019.1"/>
    </source>
</evidence>
<dbReference type="GO" id="GO:0005262">
    <property type="term" value="F:calcium channel activity"/>
    <property type="evidence" value="ECO:0007669"/>
    <property type="project" value="InterPro"/>
</dbReference>
<organism evidence="1 2">
    <name type="scientific">Olea europaea subsp. europaea</name>
    <dbReference type="NCBI Taxonomy" id="158383"/>
    <lineage>
        <taxon>Eukaryota</taxon>
        <taxon>Viridiplantae</taxon>
        <taxon>Streptophyta</taxon>
        <taxon>Embryophyta</taxon>
        <taxon>Tracheophyta</taxon>
        <taxon>Spermatophyta</taxon>
        <taxon>Magnoliopsida</taxon>
        <taxon>eudicotyledons</taxon>
        <taxon>Gunneridae</taxon>
        <taxon>Pentapetalae</taxon>
        <taxon>asterids</taxon>
        <taxon>lamiids</taxon>
        <taxon>Lamiales</taxon>
        <taxon>Oleaceae</taxon>
        <taxon>Oleeae</taxon>
        <taxon>Olea</taxon>
    </lineage>
</organism>
<accession>A0A8S0UQV7</accession>
<keyword evidence="2" id="KW-1185">Reference proteome</keyword>
<dbReference type="EMBL" id="CACTIH010009047">
    <property type="protein sequence ID" value="CAA3021019.1"/>
    <property type="molecule type" value="Genomic_DNA"/>
</dbReference>
<dbReference type="Gramene" id="OE9A064354T1">
    <property type="protein sequence ID" value="OE9A064354C1"/>
    <property type="gene ID" value="OE9A064354"/>
</dbReference>
<dbReference type="GO" id="GO:0032469">
    <property type="term" value="P:endoplasmic reticulum calcium ion homeostasis"/>
    <property type="evidence" value="ECO:0007669"/>
    <property type="project" value="InterPro"/>
</dbReference>
<comment type="caution">
    <text evidence="1">The sequence shown here is derived from an EMBL/GenBank/DDBJ whole genome shotgun (WGS) entry which is preliminary data.</text>
</comment>
<dbReference type="InterPro" id="IPR008559">
    <property type="entry name" value="TMCO1"/>
</dbReference>
<dbReference type="PANTHER" id="PTHR20917:SF0">
    <property type="entry name" value="CALCIUM LOAD-ACTIVATED CALCIUM CHANNEL"/>
    <property type="match status" value="1"/>
</dbReference>
<sequence>MASALFSNLKYSDSLANTGHLNLRGGNLRGHLLAASKKLETMKQTDSNNPASDILKKSKTKKMDRIETSLKESSRDLSLSKFKSGAVVSVVLFMYSDKSSKVLGILTAARGGRRRTPLCHIQSN</sequence>
<gene>
    <name evidence="1" type="ORF">OLEA9_A064354</name>
</gene>
<proteinExistence type="predicted"/>
<dbReference type="AlphaFoldDB" id="A0A8S0UQV7"/>
<dbReference type="PANTHER" id="PTHR20917">
    <property type="entry name" value="PNAS-RELATED"/>
    <property type="match status" value="1"/>
</dbReference>
<dbReference type="GO" id="GO:0005789">
    <property type="term" value="C:endoplasmic reticulum membrane"/>
    <property type="evidence" value="ECO:0007669"/>
    <property type="project" value="InterPro"/>
</dbReference>
<dbReference type="OrthoDB" id="342726at2759"/>
<reference evidence="1 2" key="1">
    <citation type="submission" date="2019-12" db="EMBL/GenBank/DDBJ databases">
        <authorList>
            <person name="Alioto T."/>
            <person name="Alioto T."/>
            <person name="Gomez Garrido J."/>
        </authorList>
    </citation>
    <scope>NUCLEOTIDE SEQUENCE [LARGE SCALE GENOMIC DNA]</scope>
</reference>
<name>A0A8S0UQV7_OLEEU</name>
<evidence type="ECO:0000313" key="2">
    <source>
        <dbReference type="Proteomes" id="UP000594638"/>
    </source>
</evidence>
<protein>
    <submittedName>
        <fullName evidence="1">Calcium load-activated calcium channel</fullName>
    </submittedName>
</protein>